<evidence type="ECO:0000313" key="1">
    <source>
        <dbReference type="EMBL" id="ORM50430.1"/>
    </source>
</evidence>
<keyword evidence="2" id="KW-1185">Reference proteome</keyword>
<dbReference type="Proteomes" id="UP000193933">
    <property type="component" value="Unassembled WGS sequence"/>
</dbReference>
<protein>
    <submittedName>
        <fullName evidence="1">Uncharacterized protein</fullName>
    </submittedName>
</protein>
<accession>A0A1X1BQP7</accession>
<gene>
    <name evidence="1" type="ORF">HA41_19315</name>
</gene>
<dbReference type="AlphaFoldDB" id="A0A1X1BQP7"/>
<name>A0A1X1BQP7_9GAMM</name>
<proteinExistence type="predicted"/>
<organism evidence="1 2">
    <name type="scientific">Pantoea conspicua</name>
    <dbReference type="NCBI Taxonomy" id="472705"/>
    <lineage>
        <taxon>Bacteria</taxon>
        <taxon>Pseudomonadati</taxon>
        <taxon>Pseudomonadota</taxon>
        <taxon>Gammaproteobacteria</taxon>
        <taxon>Enterobacterales</taxon>
        <taxon>Erwiniaceae</taxon>
        <taxon>Pantoea</taxon>
    </lineage>
</organism>
<comment type="caution">
    <text evidence="1">The sequence shown here is derived from an EMBL/GenBank/DDBJ whole genome shotgun (WGS) entry which is preliminary data.</text>
</comment>
<dbReference type="EMBL" id="MLFN01000128">
    <property type="protein sequence ID" value="ORM50430.1"/>
    <property type="molecule type" value="Genomic_DNA"/>
</dbReference>
<evidence type="ECO:0000313" key="2">
    <source>
        <dbReference type="Proteomes" id="UP000193933"/>
    </source>
</evidence>
<sequence length="60" mass="6457">MLAHRFLHSDASLSAVKNVCNFKVSADRVGACPARQCGYNLIFVLNNVSQPVENVPLNAG</sequence>
<reference evidence="1 2" key="1">
    <citation type="journal article" date="2017" name="Antonie Van Leeuwenhoek">
        <title>Phylogenomic resolution of the bacterial genus Pantoea and its relationship with Erwinia and Tatumella.</title>
        <authorList>
            <person name="Palmer M."/>
            <person name="Steenkamp E.T."/>
            <person name="Coetzee M.P."/>
            <person name="Chan W.Y."/>
            <person name="van Zyl E."/>
            <person name="De Maayer P."/>
            <person name="Coutinho T.A."/>
            <person name="Blom J."/>
            <person name="Smits T.H."/>
            <person name="Duffy B."/>
            <person name="Venter S.N."/>
        </authorList>
    </citation>
    <scope>NUCLEOTIDE SEQUENCE [LARGE SCALE GENOMIC DNA]</scope>
    <source>
        <strain evidence="1 2">LMG 24534</strain>
    </source>
</reference>